<proteinExistence type="inferred from homology"/>
<dbReference type="Pfam" id="PF13807">
    <property type="entry name" value="GNVR"/>
    <property type="match status" value="1"/>
</dbReference>
<keyword evidence="14" id="KW-0175">Coiled coil</keyword>
<keyword evidence="3" id="KW-1003">Cell membrane</keyword>
<dbReference type="InterPro" id="IPR003856">
    <property type="entry name" value="LPS_length_determ_N"/>
</dbReference>
<dbReference type="GO" id="GO:0005886">
    <property type="term" value="C:plasma membrane"/>
    <property type="evidence" value="ECO:0007669"/>
    <property type="project" value="UniProtKB-SubCell"/>
</dbReference>
<dbReference type="PANTHER" id="PTHR32309:SF32">
    <property type="entry name" value="TYROSINE-PROTEIN KINASE ETK-RELATED"/>
    <property type="match status" value="1"/>
</dbReference>
<dbReference type="AlphaFoldDB" id="A0A140D6X9"/>
<dbReference type="SUPFAM" id="SSF52540">
    <property type="entry name" value="P-loop containing nucleoside triphosphate hydrolases"/>
    <property type="match status" value="1"/>
</dbReference>
<feature type="transmembrane region" description="Helical" evidence="15">
    <location>
        <begin position="418"/>
        <end position="438"/>
    </location>
</feature>
<keyword evidence="6 15" id="KW-0812">Transmembrane</keyword>
<evidence type="ECO:0000256" key="1">
    <source>
        <dbReference type="ARBA" id="ARBA00004429"/>
    </source>
</evidence>
<dbReference type="Pfam" id="PF23607">
    <property type="entry name" value="WZC_N"/>
    <property type="match status" value="1"/>
</dbReference>
<evidence type="ECO:0000256" key="6">
    <source>
        <dbReference type="ARBA" id="ARBA00022692"/>
    </source>
</evidence>
<keyword evidence="7" id="KW-0547">Nucleotide-binding</keyword>
<keyword evidence="8" id="KW-0418">Kinase</keyword>
<dbReference type="Gene3D" id="3.40.50.300">
    <property type="entry name" value="P-loop containing nucleotide triphosphate hydrolases"/>
    <property type="match status" value="1"/>
</dbReference>
<accession>A0A140D6X9</accession>
<comment type="similarity">
    <text evidence="2">Belongs to the etk/wzc family.</text>
</comment>
<dbReference type="InterPro" id="IPR032807">
    <property type="entry name" value="GNVR"/>
</dbReference>
<comment type="catalytic activity">
    <reaction evidence="13">
        <text>L-tyrosyl-[protein] + ATP = O-phospho-L-tyrosyl-[protein] + ADP + H(+)</text>
        <dbReference type="Rhea" id="RHEA:10596"/>
        <dbReference type="Rhea" id="RHEA-COMP:10136"/>
        <dbReference type="Rhea" id="RHEA-COMP:20101"/>
        <dbReference type="ChEBI" id="CHEBI:15378"/>
        <dbReference type="ChEBI" id="CHEBI:30616"/>
        <dbReference type="ChEBI" id="CHEBI:46858"/>
        <dbReference type="ChEBI" id="CHEBI:61978"/>
        <dbReference type="ChEBI" id="CHEBI:456216"/>
    </reaction>
</comment>
<dbReference type="Pfam" id="PF13614">
    <property type="entry name" value="AAA_31"/>
    <property type="match status" value="1"/>
</dbReference>
<keyword evidence="4" id="KW-0997">Cell inner membrane</keyword>
<keyword evidence="9" id="KW-0067">ATP-binding</keyword>
<evidence type="ECO:0000259" key="17">
    <source>
        <dbReference type="Pfam" id="PF13614"/>
    </source>
</evidence>
<feature type="domain" description="Polysaccharide chain length determinant N-terminal" evidence="16">
    <location>
        <begin position="8"/>
        <end position="97"/>
    </location>
</feature>
<dbReference type="Pfam" id="PF02706">
    <property type="entry name" value="Wzz"/>
    <property type="match status" value="1"/>
</dbReference>
<evidence type="ECO:0000256" key="8">
    <source>
        <dbReference type="ARBA" id="ARBA00022777"/>
    </source>
</evidence>
<dbReference type="InterPro" id="IPR050445">
    <property type="entry name" value="Bact_polysacc_biosynth/exp"/>
</dbReference>
<keyword evidence="12" id="KW-0829">Tyrosine-protein kinase</keyword>
<evidence type="ECO:0000256" key="2">
    <source>
        <dbReference type="ARBA" id="ARBA00008883"/>
    </source>
</evidence>
<keyword evidence="11 15" id="KW-0472">Membrane</keyword>
<reference evidence="19" key="1">
    <citation type="submission" date="2015-01" db="EMBL/GenBank/DDBJ databases">
        <title>Draft genome sequence of Pasteurella multocida isolated from alpaca pneumonia.</title>
        <authorList>
            <person name="Maturrano L."/>
            <person name="Hurtado R."/>
            <person name="Allasi N."/>
            <person name="Juscamayta E."/>
            <person name="Fernandez D."/>
            <person name="Maximiliano J."/>
            <person name="Rimac R."/>
            <person name="Rosadio R."/>
        </authorList>
    </citation>
    <scope>NUCLEOTIDE SEQUENCE</scope>
    <source>
        <strain evidence="19">UNMSM</strain>
    </source>
</reference>
<evidence type="ECO:0000256" key="3">
    <source>
        <dbReference type="ARBA" id="ARBA00022475"/>
    </source>
</evidence>
<dbReference type="NCBIfam" id="TIGR01007">
    <property type="entry name" value="eps_fam"/>
    <property type="match status" value="1"/>
</dbReference>
<dbReference type="GO" id="GO:0004713">
    <property type="term" value="F:protein tyrosine kinase activity"/>
    <property type="evidence" value="ECO:0007669"/>
    <property type="project" value="UniProtKB-KW"/>
</dbReference>
<dbReference type="PANTHER" id="PTHR32309">
    <property type="entry name" value="TYROSINE-PROTEIN KINASE"/>
    <property type="match status" value="1"/>
</dbReference>
<evidence type="ECO:0000259" key="18">
    <source>
        <dbReference type="Pfam" id="PF13807"/>
    </source>
</evidence>
<evidence type="ECO:0000256" key="14">
    <source>
        <dbReference type="SAM" id="Coils"/>
    </source>
</evidence>
<name>A0A140D6X9_PASMD</name>
<evidence type="ECO:0000256" key="5">
    <source>
        <dbReference type="ARBA" id="ARBA00022679"/>
    </source>
</evidence>
<dbReference type="EMBL" id="KP660814">
    <property type="protein sequence ID" value="AMK08653.1"/>
    <property type="molecule type" value="Genomic_DNA"/>
</dbReference>
<evidence type="ECO:0000256" key="4">
    <source>
        <dbReference type="ARBA" id="ARBA00022519"/>
    </source>
</evidence>
<dbReference type="GO" id="GO:0005524">
    <property type="term" value="F:ATP binding"/>
    <property type="evidence" value="ECO:0007669"/>
    <property type="project" value="UniProtKB-KW"/>
</dbReference>
<keyword evidence="5" id="KW-0808">Transferase</keyword>
<dbReference type="FunFam" id="3.40.50.300:FF:000527">
    <property type="entry name" value="Tyrosine-protein kinase etk"/>
    <property type="match status" value="1"/>
</dbReference>
<evidence type="ECO:0000256" key="11">
    <source>
        <dbReference type="ARBA" id="ARBA00023136"/>
    </source>
</evidence>
<evidence type="ECO:0000256" key="12">
    <source>
        <dbReference type="ARBA" id="ARBA00023137"/>
    </source>
</evidence>
<evidence type="ECO:0000256" key="13">
    <source>
        <dbReference type="ARBA" id="ARBA00053015"/>
    </source>
</evidence>
<feature type="transmembrane region" description="Helical" evidence="15">
    <location>
        <begin position="24"/>
        <end position="43"/>
    </location>
</feature>
<evidence type="ECO:0000256" key="10">
    <source>
        <dbReference type="ARBA" id="ARBA00022989"/>
    </source>
</evidence>
<dbReference type="RefSeq" id="WP_071523150.1">
    <property type="nucleotide sequence ID" value="NZ_JACDXE010000006.1"/>
</dbReference>
<feature type="coiled-coil region" evidence="14">
    <location>
        <begin position="248"/>
        <end position="282"/>
    </location>
</feature>
<keyword evidence="10 15" id="KW-1133">Transmembrane helix</keyword>
<feature type="coiled-coil region" evidence="14">
    <location>
        <begin position="334"/>
        <end position="364"/>
    </location>
</feature>
<evidence type="ECO:0000313" key="19">
    <source>
        <dbReference type="EMBL" id="AMK08653.1"/>
    </source>
</evidence>
<evidence type="ECO:0000256" key="15">
    <source>
        <dbReference type="SAM" id="Phobius"/>
    </source>
</evidence>
<evidence type="ECO:0000256" key="7">
    <source>
        <dbReference type="ARBA" id="ARBA00022741"/>
    </source>
</evidence>
<sequence>MNEKNHEETLDVMKFLGILLDHKGWIALFTLLTTLIGAGYAFLAPPVYLANASIQIEDKSAGGALKDFAGIFEEKSSSHTEIAILKSRMVLSYTVEKLDLTTQVEPIYPVPILGKLFASTTGYSPQITISHFTPLNEAANTLILEIGEQRDSYTLFLEKTTEPLLTGKVGEKYDTDLIQFSLSQINAKPKQRFLINKLPELTVISALQEQLSVHEIGKQTGIINIAIQGKDKKHIQDIVSSIAESYLLQNVARNSAEASKSLEFLNQQLPDVRQKLSDSENRLNEFRLKNESVDLSLEAKATLDTIIQIEADLSELSIQESEISRKFTLKHPSYVALIDKRNVLNAEKERLNKQLEKLPNTQKEMIRFTRDLEVNQHIYIQLLNKMQELDVVKASTIGNVRILDHAQVFPNPVAPKKALVIILAFLLGGLLSSFLVLFRNYFQRGIESTADVDKTGLPTYAAIPHSEQQPAISRKPVHKGKYRLLSESHPEDNTIEAVRSLRTSLHFAMLEAPNNLVMISGTLPSVGKSFISSNLANVLAKTGKRVLLIDADLRRSYLRPFLGIAKKQGLSEAIAQNIPFEDIVHQYAEFAIITKGNTPPNPSELFYTARFQQLLEWASSHYDLVVIDTPPILPVTDAAIIGRYVGTTLLVGLFGKTTVKEIEIAKTRFAQAGVPVKGFILNGTKRKALSYYDYYNYRS</sequence>
<organism evidence="19">
    <name type="scientific">Pasteurella multocida</name>
    <dbReference type="NCBI Taxonomy" id="747"/>
    <lineage>
        <taxon>Bacteria</taxon>
        <taxon>Pseudomonadati</taxon>
        <taxon>Pseudomonadota</taxon>
        <taxon>Gammaproteobacteria</taxon>
        <taxon>Pasteurellales</taxon>
        <taxon>Pasteurellaceae</taxon>
        <taxon>Pasteurella</taxon>
    </lineage>
</organism>
<dbReference type="InterPro" id="IPR025669">
    <property type="entry name" value="AAA_dom"/>
</dbReference>
<evidence type="ECO:0000259" key="16">
    <source>
        <dbReference type="Pfam" id="PF02706"/>
    </source>
</evidence>
<dbReference type="CDD" id="cd05387">
    <property type="entry name" value="BY-kinase"/>
    <property type="match status" value="1"/>
</dbReference>
<feature type="domain" description="AAA" evidence="17">
    <location>
        <begin position="526"/>
        <end position="635"/>
    </location>
</feature>
<dbReference type="InterPro" id="IPR005702">
    <property type="entry name" value="Wzc-like_C"/>
</dbReference>
<protein>
    <submittedName>
        <fullName evidence="19">Wzs protein</fullName>
    </submittedName>
</protein>
<dbReference type="InterPro" id="IPR027417">
    <property type="entry name" value="P-loop_NTPase"/>
</dbReference>
<comment type="subcellular location">
    <subcellularLocation>
        <location evidence="1">Cell inner membrane</location>
        <topology evidence="1">Multi-pass membrane protein</topology>
    </subcellularLocation>
</comment>
<feature type="domain" description="Tyrosine-protein kinase G-rich" evidence="18">
    <location>
        <begin position="360"/>
        <end position="440"/>
    </location>
</feature>
<gene>
    <name evidence="19" type="primary">wzs</name>
</gene>
<dbReference type="GO" id="GO:0042802">
    <property type="term" value="F:identical protein binding"/>
    <property type="evidence" value="ECO:0007669"/>
    <property type="project" value="UniProtKB-ARBA"/>
</dbReference>
<evidence type="ECO:0000256" key="9">
    <source>
        <dbReference type="ARBA" id="ARBA00022840"/>
    </source>
</evidence>